<comment type="similarity">
    <text evidence="7">Belongs to the MraZ family.</text>
</comment>
<dbReference type="PANTHER" id="PTHR34701">
    <property type="entry name" value="TRANSCRIPTIONAL REGULATOR MRAZ"/>
    <property type="match status" value="1"/>
</dbReference>
<evidence type="ECO:0000259" key="9">
    <source>
        <dbReference type="PROSITE" id="PS51740"/>
    </source>
</evidence>
<feature type="domain" description="SpoVT-AbrB" evidence="9">
    <location>
        <begin position="119"/>
        <end position="162"/>
    </location>
</feature>
<dbReference type="Proteomes" id="UP000436822">
    <property type="component" value="Unassembled WGS sequence"/>
</dbReference>
<comment type="caution">
    <text evidence="10">The sequence shown here is derived from an EMBL/GenBank/DDBJ whole genome shotgun (WGS) entry which is preliminary data.</text>
</comment>
<dbReference type="InterPro" id="IPR007159">
    <property type="entry name" value="SpoVT-AbrB_dom"/>
</dbReference>
<evidence type="ECO:0000256" key="6">
    <source>
        <dbReference type="ARBA" id="ARBA00023163"/>
    </source>
</evidence>
<evidence type="ECO:0000313" key="11">
    <source>
        <dbReference type="Proteomes" id="UP000436822"/>
    </source>
</evidence>
<dbReference type="GO" id="GO:0000976">
    <property type="term" value="F:transcription cis-regulatory region binding"/>
    <property type="evidence" value="ECO:0007669"/>
    <property type="project" value="TreeGrafter"/>
</dbReference>
<evidence type="ECO:0000256" key="2">
    <source>
        <dbReference type="ARBA" id="ARBA00022490"/>
    </source>
</evidence>
<evidence type="ECO:0000256" key="1">
    <source>
        <dbReference type="ARBA" id="ARBA00013860"/>
    </source>
</evidence>
<dbReference type="InterPro" id="IPR035644">
    <property type="entry name" value="MraZ_C"/>
</dbReference>
<dbReference type="GO" id="GO:0009295">
    <property type="term" value="C:nucleoid"/>
    <property type="evidence" value="ECO:0007669"/>
    <property type="project" value="UniProtKB-SubCell"/>
</dbReference>
<dbReference type="InterPro" id="IPR003444">
    <property type="entry name" value="MraZ"/>
</dbReference>
<protein>
    <recommendedName>
        <fullName evidence="1 7">Transcriptional regulator MraZ</fullName>
    </recommendedName>
</protein>
<keyword evidence="2 7" id="KW-0963">Cytoplasm</keyword>
<name>A0A6N6JBB8_9RHOB</name>
<dbReference type="InterPro" id="IPR037914">
    <property type="entry name" value="SpoVT-AbrB_sf"/>
</dbReference>
<keyword evidence="3" id="KW-0677">Repeat</keyword>
<evidence type="ECO:0000256" key="5">
    <source>
        <dbReference type="ARBA" id="ARBA00023125"/>
    </source>
</evidence>
<dbReference type="NCBIfam" id="NF001476">
    <property type="entry name" value="PRK00326.2-2"/>
    <property type="match status" value="1"/>
</dbReference>
<dbReference type="HAMAP" id="MF_01008">
    <property type="entry name" value="MraZ"/>
    <property type="match status" value="1"/>
</dbReference>
<evidence type="ECO:0000256" key="3">
    <source>
        <dbReference type="ARBA" id="ARBA00022737"/>
    </source>
</evidence>
<dbReference type="GO" id="GO:2000143">
    <property type="term" value="P:negative regulation of DNA-templated transcription initiation"/>
    <property type="evidence" value="ECO:0007669"/>
    <property type="project" value="TreeGrafter"/>
</dbReference>
<comment type="subunit">
    <text evidence="7">Forms oligomers.</text>
</comment>
<gene>
    <name evidence="7 10" type="primary">mraZ</name>
    <name evidence="10" type="ORF">KIN_06170</name>
</gene>
<evidence type="ECO:0000256" key="8">
    <source>
        <dbReference type="SAM" id="MobiDB-lite"/>
    </source>
</evidence>
<dbReference type="GO" id="GO:0005737">
    <property type="term" value="C:cytoplasm"/>
    <property type="evidence" value="ECO:0007669"/>
    <property type="project" value="UniProtKB-UniRule"/>
</dbReference>
<dbReference type="InterPro" id="IPR020603">
    <property type="entry name" value="MraZ_dom"/>
</dbReference>
<keyword evidence="6 7" id="KW-0804">Transcription</keyword>
<comment type="subcellular location">
    <subcellularLocation>
        <location evidence="7">Cytoplasm</location>
        <location evidence="7">Nucleoid</location>
    </subcellularLocation>
</comment>
<dbReference type="PROSITE" id="PS51740">
    <property type="entry name" value="SPOVT_ABRB"/>
    <property type="match status" value="2"/>
</dbReference>
<reference evidence="10 11" key="1">
    <citation type="submission" date="2019-12" db="EMBL/GenBank/DDBJ databases">
        <title>Litoreibacter badius sp. nov., a novel bacteriochlorophyll a-containing bacterium in the genus Litoreibacter.</title>
        <authorList>
            <person name="Kanamuro M."/>
            <person name="Takabe Y."/>
            <person name="Mori K."/>
            <person name="Takaichi S."/>
            <person name="Hanada S."/>
        </authorList>
    </citation>
    <scope>NUCLEOTIDE SEQUENCE [LARGE SCALE GENOMIC DNA]</scope>
    <source>
        <strain evidence="10 11">K6</strain>
    </source>
</reference>
<dbReference type="GO" id="GO:0003700">
    <property type="term" value="F:DNA-binding transcription factor activity"/>
    <property type="evidence" value="ECO:0007669"/>
    <property type="project" value="UniProtKB-UniRule"/>
</dbReference>
<keyword evidence="5 7" id="KW-0238">DNA-binding</keyword>
<feature type="compositionally biased region" description="Polar residues" evidence="8">
    <location>
        <begin position="1"/>
        <end position="19"/>
    </location>
</feature>
<evidence type="ECO:0000313" key="10">
    <source>
        <dbReference type="EMBL" id="GFE63543.1"/>
    </source>
</evidence>
<dbReference type="InterPro" id="IPR035642">
    <property type="entry name" value="MraZ_N"/>
</dbReference>
<dbReference type="InterPro" id="IPR038619">
    <property type="entry name" value="MraZ_sf"/>
</dbReference>
<dbReference type="Gene3D" id="3.40.1550.20">
    <property type="entry name" value="Transcriptional regulator MraZ domain"/>
    <property type="match status" value="1"/>
</dbReference>
<dbReference type="PANTHER" id="PTHR34701:SF1">
    <property type="entry name" value="TRANSCRIPTIONAL REGULATOR MRAZ"/>
    <property type="match status" value="1"/>
</dbReference>
<sequence>MGSGSSSIRRFHFKQTSGRDGTRARGNVARTFRGDSIHKVDAKGRVSIPASFRRALEEGDPDWTEGLSPKFVLVFGGKQQKFLEVYTKEAAAEVDDRIRKLPRGTPQRRVLENLFGAQAVELSIDDAGRMILSPSLREKIGIDDQANFIGATDTFQIWAPDDRQDQVEDLDDWISAQGDDFDPLTLLQLADAPNPVSRQE</sequence>
<proteinExistence type="inferred from homology"/>
<dbReference type="CDD" id="cd16321">
    <property type="entry name" value="MraZ_C"/>
    <property type="match status" value="1"/>
</dbReference>
<feature type="region of interest" description="Disordered" evidence="8">
    <location>
        <begin position="1"/>
        <end position="26"/>
    </location>
</feature>
<dbReference type="CDD" id="cd16320">
    <property type="entry name" value="MraZ_N"/>
    <property type="match status" value="1"/>
</dbReference>
<dbReference type="SUPFAM" id="SSF89447">
    <property type="entry name" value="AbrB/MazE/MraZ-like"/>
    <property type="match status" value="1"/>
</dbReference>
<accession>A0A6N6JBB8</accession>
<keyword evidence="11" id="KW-1185">Reference proteome</keyword>
<evidence type="ECO:0000256" key="7">
    <source>
        <dbReference type="HAMAP-Rule" id="MF_01008"/>
    </source>
</evidence>
<dbReference type="Pfam" id="PF02381">
    <property type="entry name" value="MraZ"/>
    <property type="match status" value="2"/>
</dbReference>
<dbReference type="EMBL" id="BLJE01000001">
    <property type="protein sequence ID" value="GFE63543.1"/>
    <property type="molecule type" value="Genomic_DNA"/>
</dbReference>
<organism evidence="10 11">
    <name type="scientific">Litoreibacter roseus</name>
    <dbReference type="NCBI Taxonomy" id="2601869"/>
    <lineage>
        <taxon>Bacteria</taxon>
        <taxon>Pseudomonadati</taxon>
        <taxon>Pseudomonadota</taxon>
        <taxon>Alphaproteobacteria</taxon>
        <taxon>Rhodobacterales</taxon>
        <taxon>Roseobacteraceae</taxon>
        <taxon>Litoreibacter</taxon>
    </lineage>
</organism>
<feature type="domain" description="SpoVT-AbrB" evidence="9">
    <location>
        <begin position="35"/>
        <end position="90"/>
    </location>
</feature>
<dbReference type="AlphaFoldDB" id="A0A6N6JBB8"/>
<evidence type="ECO:0000256" key="4">
    <source>
        <dbReference type="ARBA" id="ARBA00023015"/>
    </source>
</evidence>
<keyword evidence="4 7" id="KW-0805">Transcription regulation</keyword>